<reference evidence="1 2" key="1">
    <citation type="submission" date="2018-06" db="EMBL/GenBank/DDBJ databases">
        <title>Genomic Encyclopedia of Type Strains, Phase IV (KMG-IV): sequencing the most valuable type-strain genomes for metagenomic binning, comparative biology and taxonomic classification.</title>
        <authorList>
            <person name="Goeker M."/>
        </authorList>
    </citation>
    <scope>NUCLEOTIDE SEQUENCE [LARGE SCALE GENOMIC DNA]</scope>
    <source>
        <strain evidence="1 2">DSM 5</strain>
    </source>
</reference>
<dbReference type="InterPro" id="IPR011009">
    <property type="entry name" value="Kinase-like_dom_sf"/>
</dbReference>
<organism evidence="1 2">
    <name type="scientific">Psychrobacillus insolitus</name>
    <dbReference type="NCBI Taxonomy" id="1461"/>
    <lineage>
        <taxon>Bacteria</taxon>
        <taxon>Bacillati</taxon>
        <taxon>Bacillota</taxon>
        <taxon>Bacilli</taxon>
        <taxon>Bacillales</taxon>
        <taxon>Bacillaceae</taxon>
        <taxon>Psychrobacillus</taxon>
    </lineage>
</organism>
<dbReference type="EMBL" id="QKZI01000001">
    <property type="protein sequence ID" value="PZX07103.1"/>
    <property type="molecule type" value="Genomic_DNA"/>
</dbReference>
<dbReference type="OrthoDB" id="2373610at2"/>
<evidence type="ECO:0000313" key="2">
    <source>
        <dbReference type="Proteomes" id="UP000248646"/>
    </source>
</evidence>
<gene>
    <name evidence="1" type="ORF">C7437_101210</name>
</gene>
<dbReference type="AlphaFoldDB" id="A0A2W7N581"/>
<evidence type="ECO:0008006" key="3">
    <source>
        <dbReference type="Google" id="ProtNLM"/>
    </source>
</evidence>
<dbReference type="SUPFAM" id="SSF56112">
    <property type="entry name" value="Protein kinase-like (PK-like)"/>
    <property type="match status" value="1"/>
</dbReference>
<evidence type="ECO:0000313" key="1">
    <source>
        <dbReference type="EMBL" id="PZX07103.1"/>
    </source>
</evidence>
<comment type="caution">
    <text evidence="1">The sequence shown here is derived from an EMBL/GenBank/DDBJ whole genome shotgun (WGS) entry which is preliminary data.</text>
</comment>
<name>A0A2W7N581_9BACI</name>
<accession>A0A2W7N581</accession>
<protein>
    <recommendedName>
        <fullName evidence="3">Phosphotransferase family enzyme</fullName>
    </recommendedName>
</protein>
<dbReference type="RefSeq" id="WP_111437791.1">
    <property type="nucleotide sequence ID" value="NZ_QKZI01000001.1"/>
</dbReference>
<dbReference type="Proteomes" id="UP000248646">
    <property type="component" value="Unassembled WGS sequence"/>
</dbReference>
<proteinExistence type="predicted"/>
<sequence length="282" mass="33929">MPNSVKQIKKNVWKWENENGIFSVKKYETVEQAKKIRIIHEQLANAHIHFVLPIIESSQPDFVIQPWFKGTHAVDYHNKLDRKETYLLLNYLHDTMHDIDWQQQKILKPFNLENKWQNRLFKMNEISYFIEHYLGITKTKKLLQYGEIALKNMSRINDHKSTLLHGDVVHHNFLSNEFSYKMIDFDLAVLGPKEVEDILWIDRVLPSINYDLFLLIQEFPDLEKVVRNHKEAFIYPNELYREWLYAYSLPIERKQKFIDKLVPYTNKALTNWPNLCYNLSHL</sequence>
<keyword evidence="2" id="KW-1185">Reference proteome</keyword>